<keyword evidence="1" id="KW-0378">Hydrolase</keyword>
<dbReference type="InterPro" id="IPR029058">
    <property type="entry name" value="AB_hydrolase_fold"/>
</dbReference>
<gene>
    <name evidence="3" type="ORF">SSX86_025168</name>
</gene>
<dbReference type="PANTHER" id="PTHR46086:SF17">
    <property type="entry name" value="ALPHA_BETA-HYDROLASES SUPERFAMILY PROTEIN"/>
    <property type="match status" value="1"/>
</dbReference>
<dbReference type="SUPFAM" id="SSF53474">
    <property type="entry name" value="alpha/beta-Hydrolases"/>
    <property type="match status" value="1"/>
</dbReference>
<sequence length="477" mass="55218">MAEEFMLLDLNEVGIGQLYWLLLDGNIGARPFIRSHDNDGLHGRFYRRLLIFISIVAICVLKSISTWLERLGRFIEYWLNLWSHYDSFYMLVFNTLRGKNVELSREAAYFSSVIGLTDTRVELDDEIARDDPRYIGALAIMAAKTAYENKARVKKIVEDHWKMEHLGFYDCTNAFDTTPEIEKDHPTQAFMFTDKTGDHDLICISFRGTSPLSADDWCTDLDISWFHLNGIGKVHAGFMKALGLQKESQNKLSWPKEIESQTKDGEKLFAYYKIRQVLREKLAENKNTRFMVTGHSLGGALAVLFPAVLGYHKEFELLEKLEGVYTFGQPRVGDSEFCDFMKNLLGVESQERYFRFVYSNDIVPRIPFDHPDLLFKHFGYCYYFNSFYKGQVMNEEPNKNYFSARSIGPMHLNAIFELVRSAVLPYAFGRRYKEGILLFGVRIFGLLFPGVSAHCPQDYVNLTRLGSPDMFYTFQED</sequence>
<evidence type="ECO:0000313" key="4">
    <source>
        <dbReference type="Proteomes" id="UP001408789"/>
    </source>
</evidence>
<evidence type="ECO:0000256" key="1">
    <source>
        <dbReference type="ARBA" id="ARBA00022801"/>
    </source>
</evidence>
<evidence type="ECO:0000259" key="2">
    <source>
        <dbReference type="Pfam" id="PF01764"/>
    </source>
</evidence>
<dbReference type="PANTHER" id="PTHR46086">
    <property type="entry name" value="ALPHA/BETA-HYDROLASES SUPERFAMILY PROTEIN"/>
    <property type="match status" value="1"/>
</dbReference>
<name>A0AAP0GLS9_9ASTR</name>
<dbReference type="InterPro" id="IPR044819">
    <property type="entry name" value="OBL-like"/>
</dbReference>
<protein>
    <recommendedName>
        <fullName evidence="2">Fungal lipase-type domain-containing protein</fullName>
    </recommendedName>
</protein>
<keyword evidence="4" id="KW-1185">Reference proteome</keyword>
<dbReference type="GO" id="GO:0006629">
    <property type="term" value="P:lipid metabolic process"/>
    <property type="evidence" value="ECO:0007669"/>
    <property type="project" value="InterPro"/>
</dbReference>
<dbReference type="EMBL" id="JBCNJP010000025">
    <property type="protein sequence ID" value="KAK9054091.1"/>
    <property type="molecule type" value="Genomic_DNA"/>
</dbReference>
<dbReference type="Proteomes" id="UP001408789">
    <property type="component" value="Unassembled WGS sequence"/>
</dbReference>
<feature type="domain" description="Fungal lipase-type" evidence="2">
    <location>
        <begin position="204"/>
        <end position="369"/>
    </location>
</feature>
<accession>A0AAP0GLS9</accession>
<dbReference type="Pfam" id="PF01764">
    <property type="entry name" value="Lipase_3"/>
    <property type="match status" value="1"/>
</dbReference>
<organism evidence="3 4">
    <name type="scientific">Deinandra increscens subsp. villosa</name>
    <dbReference type="NCBI Taxonomy" id="3103831"/>
    <lineage>
        <taxon>Eukaryota</taxon>
        <taxon>Viridiplantae</taxon>
        <taxon>Streptophyta</taxon>
        <taxon>Embryophyta</taxon>
        <taxon>Tracheophyta</taxon>
        <taxon>Spermatophyta</taxon>
        <taxon>Magnoliopsida</taxon>
        <taxon>eudicotyledons</taxon>
        <taxon>Gunneridae</taxon>
        <taxon>Pentapetalae</taxon>
        <taxon>asterids</taxon>
        <taxon>campanulids</taxon>
        <taxon>Asterales</taxon>
        <taxon>Asteraceae</taxon>
        <taxon>Asteroideae</taxon>
        <taxon>Heliantheae alliance</taxon>
        <taxon>Madieae</taxon>
        <taxon>Madiinae</taxon>
        <taxon>Deinandra</taxon>
    </lineage>
</organism>
<evidence type="ECO:0000313" key="3">
    <source>
        <dbReference type="EMBL" id="KAK9054091.1"/>
    </source>
</evidence>
<dbReference type="GO" id="GO:0004806">
    <property type="term" value="F:triacylglycerol lipase activity"/>
    <property type="evidence" value="ECO:0007669"/>
    <property type="project" value="InterPro"/>
</dbReference>
<dbReference type="CDD" id="cd00519">
    <property type="entry name" value="Lipase_3"/>
    <property type="match status" value="1"/>
</dbReference>
<dbReference type="AlphaFoldDB" id="A0AAP0GLS9"/>
<dbReference type="InterPro" id="IPR002921">
    <property type="entry name" value="Fungal_lipase-type"/>
</dbReference>
<reference evidence="3 4" key="1">
    <citation type="submission" date="2024-04" db="EMBL/GenBank/DDBJ databases">
        <title>The reference genome of an endangered Asteraceae, Deinandra increscens subsp. villosa, native to the Central Coast of California.</title>
        <authorList>
            <person name="Guilliams M."/>
            <person name="Hasenstab-Lehman K."/>
            <person name="Meyer R."/>
            <person name="Mcevoy S."/>
        </authorList>
    </citation>
    <scope>NUCLEOTIDE SEQUENCE [LARGE SCALE GENOMIC DNA]</scope>
    <source>
        <tissue evidence="3">Leaf</tissue>
    </source>
</reference>
<comment type="caution">
    <text evidence="3">The sequence shown here is derived from an EMBL/GenBank/DDBJ whole genome shotgun (WGS) entry which is preliminary data.</text>
</comment>
<proteinExistence type="predicted"/>
<dbReference type="Gene3D" id="3.40.50.1820">
    <property type="entry name" value="alpha/beta hydrolase"/>
    <property type="match status" value="1"/>
</dbReference>